<accession>A0ABR9JGM6</accession>
<keyword evidence="9" id="KW-0282">Flagellum</keyword>
<dbReference type="InterPro" id="IPR012826">
    <property type="entry name" value="FliN"/>
</dbReference>
<evidence type="ECO:0000256" key="5">
    <source>
        <dbReference type="ARBA" id="ARBA00022779"/>
    </source>
</evidence>
<dbReference type="PRINTS" id="PR00956">
    <property type="entry name" value="FLGMOTORFLIN"/>
</dbReference>
<feature type="domain" description="Flagellar motor switch protein FliN-like C-terminal" evidence="8">
    <location>
        <begin position="194"/>
        <end position="264"/>
    </location>
</feature>
<feature type="region of interest" description="Disordered" evidence="7">
    <location>
        <begin position="158"/>
        <end position="189"/>
    </location>
</feature>
<dbReference type="RefSeq" id="WP_192595607.1">
    <property type="nucleotide sequence ID" value="NZ_BAAALJ010000002.1"/>
</dbReference>
<evidence type="ECO:0000256" key="6">
    <source>
        <dbReference type="ARBA" id="ARBA00023136"/>
    </source>
</evidence>
<evidence type="ECO:0000259" key="8">
    <source>
        <dbReference type="Pfam" id="PF01052"/>
    </source>
</evidence>
<dbReference type="NCBIfam" id="TIGR02480">
    <property type="entry name" value="fliN"/>
    <property type="match status" value="1"/>
</dbReference>
<dbReference type="PANTHER" id="PTHR43484:SF1">
    <property type="entry name" value="FLAGELLAR MOTOR SWITCH PROTEIN FLIN"/>
    <property type="match status" value="1"/>
</dbReference>
<keyword evidence="4" id="KW-0145">Chemotaxis</keyword>
<dbReference type="InterPro" id="IPR036429">
    <property type="entry name" value="SpoA-like_sf"/>
</dbReference>
<keyword evidence="9" id="KW-0969">Cilium</keyword>
<keyword evidence="5" id="KW-0283">Flagellar rotation</keyword>
<evidence type="ECO:0000256" key="3">
    <source>
        <dbReference type="ARBA" id="ARBA00022475"/>
    </source>
</evidence>
<keyword evidence="6" id="KW-0472">Membrane</keyword>
<dbReference type="EMBL" id="JADBED010000001">
    <property type="protein sequence ID" value="MBE1524622.1"/>
    <property type="molecule type" value="Genomic_DNA"/>
</dbReference>
<evidence type="ECO:0000256" key="7">
    <source>
        <dbReference type="SAM" id="MobiDB-lite"/>
    </source>
</evidence>
<evidence type="ECO:0000256" key="1">
    <source>
        <dbReference type="ARBA" id="ARBA00004413"/>
    </source>
</evidence>
<dbReference type="PANTHER" id="PTHR43484">
    <property type="match status" value="1"/>
</dbReference>
<evidence type="ECO:0000313" key="9">
    <source>
        <dbReference type="EMBL" id="MBE1524622.1"/>
    </source>
</evidence>
<keyword evidence="9" id="KW-0966">Cell projection</keyword>
<evidence type="ECO:0000256" key="2">
    <source>
        <dbReference type="ARBA" id="ARBA00009226"/>
    </source>
</evidence>
<name>A0ABR9JGM6_9MICC</name>
<protein>
    <submittedName>
        <fullName evidence="9">Flagellar motor switch protein FliN/FliY</fullName>
    </submittedName>
</protein>
<reference evidence="9 10" key="1">
    <citation type="submission" date="2020-10" db="EMBL/GenBank/DDBJ databases">
        <title>Sequencing the genomes of 1000 actinobacteria strains.</title>
        <authorList>
            <person name="Klenk H.-P."/>
        </authorList>
    </citation>
    <scope>NUCLEOTIDE SEQUENCE [LARGE SCALE GENOMIC DNA]</scope>
    <source>
        <strain evidence="9 10">DSM 15666</strain>
    </source>
</reference>
<dbReference type="Proteomes" id="UP000643525">
    <property type="component" value="Unassembled WGS sequence"/>
</dbReference>
<organism evidence="9 10">
    <name type="scientific">Nesterenkonia lutea</name>
    <dbReference type="NCBI Taxonomy" id="272919"/>
    <lineage>
        <taxon>Bacteria</taxon>
        <taxon>Bacillati</taxon>
        <taxon>Actinomycetota</taxon>
        <taxon>Actinomycetes</taxon>
        <taxon>Micrococcales</taxon>
        <taxon>Micrococcaceae</taxon>
        <taxon>Nesterenkonia</taxon>
    </lineage>
</organism>
<dbReference type="Gene3D" id="2.30.330.10">
    <property type="entry name" value="SpoA-like"/>
    <property type="match status" value="1"/>
</dbReference>
<comment type="similarity">
    <text evidence="2">Belongs to the FliN/MopA/SpaO family.</text>
</comment>
<comment type="subcellular location">
    <subcellularLocation>
        <location evidence="1">Cell membrane</location>
        <topology evidence="1">Peripheral membrane protein</topology>
        <orientation evidence="1">Cytoplasmic side</orientation>
    </subcellularLocation>
</comment>
<gene>
    <name evidence="9" type="ORF">H4W27_001740</name>
</gene>
<dbReference type="InterPro" id="IPR001172">
    <property type="entry name" value="FliN_T3SS_HrcQb"/>
</dbReference>
<evidence type="ECO:0000313" key="10">
    <source>
        <dbReference type="Proteomes" id="UP000643525"/>
    </source>
</evidence>
<dbReference type="InterPro" id="IPR051469">
    <property type="entry name" value="FliN/MopA/SpaO"/>
</dbReference>
<sequence length="271" mass="27690">MSPIQDIDAGSTASRETTGLHVSAAEALCAALPVSVPVTARRFDESAAQPSPAALAGDGDLSVAAFVGSLSAEVAVRVDPSVLGDAADLDPKLVSIDDVLRPAFEAATGVLGTGVLSTAPRGSAEGLLQDPETVVFELLAAGDSVGWFAVRLREPVPSSASAGRDRTPAPGTATAGSTGGAPRDDENVSSRLSRLNNVQMALTVEIGRTRVSVRDVLAMEPGAVIELDRNAGAPADVRLNGRLIAQGEVVVMDQDYGVRITKILDSSEGLV</sequence>
<keyword evidence="10" id="KW-1185">Reference proteome</keyword>
<dbReference type="SUPFAM" id="SSF101801">
    <property type="entry name" value="Surface presentation of antigens (SPOA)"/>
    <property type="match status" value="1"/>
</dbReference>
<comment type="caution">
    <text evidence="9">The sequence shown here is derived from an EMBL/GenBank/DDBJ whole genome shotgun (WGS) entry which is preliminary data.</text>
</comment>
<dbReference type="Pfam" id="PF01052">
    <property type="entry name" value="FliMN_C"/>
    <property type="match status" value="1"/>
</dbReference>
<evidence type="ECO:0000256" key="4">
    <source>
        <dbReference type="ARBA" id="ARBA00022500"/>
    </source>
</evidence>
<keyword evidence="3" id="KW-1003">Cell membrane</keyword>
<proteinExistence type="inferred from homology"/>
<dbReference type="InterPro" id="IPR001543">
    <property type="entry name" value="FliN-like_C"/>
</dbReference>